<keyword evidence="3" id="KW-1185">Reference proteome</keyword>
<comment type="caution">
    <text evidence="2">The sequence shown here is derived from an EMBL/GenBank/DDBJ whole genome shotgun (WGS) entry which is preliminary data.</text>
</comment>
<dbReference type="AlphaFoldDB" id="A0A9N9I796"/>
<dbReference type="InterPro" id="IPR011990">
    <property type="entry name" value="TPR-like_helical_dom_sf"/>
</dbReference>
<dbReference type="EMBL" id="CAJVPV010023808">
    <property type="protein sequence ID" value="CAG8724766.1"/>
    <property type="molecule type" value="Genomic_DNA"/>
</dbReference>
<evidence type="ECO:0000256" key="1">
    <source>
        <dbReference type="SAM" id="MobiDB-lite"/>
    </source>
</evidence>
<dbReference type="Gene3D" id="1.25.40.10">
    <property type="entry name" value="Tetratricopeptide repeat domain"/>
    <property type="match status" value="1"/>
</dbReference>
<feature type="compositionally biased region" description="Basic and acidic residues" evidence="1">
    <location>
        <begin position="1"/>
        <end position="24"/>
    </location>
</feature>
<organism evidence="2 3">
    <name type="scientific">Acaulospora morrowiae</name>
    <dbReference type="NCBI Taxonomy" id="94023"/>
    <lineage>
        <taxon>Eukaryota</taxon>
        <taxon>Fungi</taxon>
        <taxon>Fungi incertae sedis</taxon>
        <taxon>Mucoromycota</taxon>
        <taxon>Glomeromycotina</taxon>
        <taxon>Glomeromycetes</taxon>
        <taxon>Diversisporales</taxon>
        <taxon>Acaulosporaceae</taxon>
        <taxon>Acaulospora</taxon>
    </lineage>
</organism>
<reference evidence="2" key="1">
    <citation type="submission" date="2021-06" db="EMBL/GenBank/DDBJ databases">
        <authorList>
            <person name="Kallberg Y."/>
            <person name="Tangrot J."/>
            <person name="Rosling A."/>
        </authorList>
    </citation>
    <scope>NUCLEOTIDE SEQUENCE</scope>
    <source>
        <strain evidence="2">CL551</strain>
    </source>
</reference>
<dbReference type="OrthoDB" id="3257538at2759"/>
<accession>A0A9N9I796</accession>
<feature type="region of interest" description="Disordered" evidence="1">
    <location>
        <begin position="1"/>
        <end position="26"/>
    </location>
</feature>
<protein>
    <submittedName>
        <fullName evidence="2">17725_t:CDS:1</fullName>
    </submittedName>
</protein>
<sequence>MVTDRPGKYNEYDLLEERKKRNETDDPEVEEYFKAKELFTKGYELASKIPDNSEEETLKKYEREIFESTQYLVEAFLLDDKATEMSSRIMSLAQQYEKLLKLGEDSEKKEIEEKVVEIKDEEISEQKKIKDSHASAEEADASEPEFTRESLILVIWLLFNGKQYKFCIQTLTVALNQLEPALYPRLLHLRASCHLAIGDHKSCVKDLERLTSIKSDFVSAYNILGSIHMSQGDRLDAARNFKIYIEKANKDSLSYSHALYSLCALTIQNATSATTGNRLRIQQAFNYYQKAKEAEIRYENLYGRKPEMTDVKLEKDSKKEAERLAPILQQLFKKCNHCNSLSRKNENGE</sequence>
<gene>
    <name evidence="2" type="ORF">AMORRO_LOCUS13577</name>
</gene>
<dbReference type="Proteomes" id="UP000789342">
    <property type="component" value="Unassembled WGS sequence"/>
</dbReference>
<evidence type="ECO:0000313" key="2">
    <source>
        <dbReference type="EMBL" id="CAG8724766.1"/>
    </source>
</evidence>
<evidence type="ECO:0000313" key="3">
    <source>
        <dbReference type="Proteomes" id="UP000789342"/>
    </source>
</evidence>
<dbReference type="SUPFAM" id="SSF48452">
    <property type="entry name" value="TPR-like"/>
    <property type="match status" value="1"/>
</dbReference>
<feature type="non-terminal residue" evidence="2">
    <location>
        <position position="349"/>
    </location>
</feature>
<name>A0A9N9I796_9GLOM</name>
<proteinExistence type="predicted"/>